<reference evidence="3" key="1">
    <citation type="journal article" date="2019" name="Int. J. Syst. Evol. Microbiol.">
        <title>The Global Catalogue of Microorganisms (GCM) 10K type strain sequencing project: providing services to taxonomists for standard genome sequencing and annotation.</title>
        <authorList>
            <consortium name="The Broad Institute Genomics Platform"/>
            <consortium name="The Broad Institute Genome Sequencing Center for Infectious Disease"/>
            <person name="Wu L."/>
            <person name="Ma J."/>
        </authorList>
    </citation>
    <scope>NUCLEOTIDE SEQUENCE [LARGE SCALE GENOMIC DNA]</scope>
    <source>
        <strain evidence="3">CECT 7956</strain>
    </source>
</reference>
<dbReference type="NCBIfam" id="NF002542">
    <property type="entry name" value="PRK02101.1-3"/>
    <property type="match status" value="1"/>
</dbReference>
<organism evidence="2 3">
    <name type="scientific">Lacihabitans lacunae</name>
    <dbReference type="NCBI Taxonomy" id="1028214"/>
    <lineage>
        <taxon>Bacteria</taxon>
        <taxon>Pseudomonadati</taxon>
        <taxon>Bacteroidota</taxon>
        <taxon>Cytophagia</taxon>
        <taxon>Cytophagales</taxon>
        <taxon>Leadbetterellaceae</taxon>
        <taxon>Lacihabitans</taxon>
    </lineage>
</organism>
<evidence type="ECO:0000313" key="3">
    <source>
        <dbReference type="Proteomes" id="UP001595616"/>
    </source>
</evidence>
<dbReference type="Pfam" id="PF03883">
    <property type="entry name" value="H2O2_YaaD"/>
    <property type="match status" value="1"/>
</dbReference>
<name>A0ABV7YZH0_9BACT</name>
<dbReference type="InterPro" id="IPR005583">
    <property type="entry name" value="YaaA"/>
</dbReference>
<protein>
    <recommendedName>
        <fullName evidence="1">UPF0246 protein ACFOOI_18750</fullName>
    </recommendedName>
</protein>
<sequence length="252" mass="28806">MKIVISPAKTLDFESVLPTNEHSLPRFLEESKIINESLKKKSAKKLSDLMSISEALSKLNFERNQLRDLENPEENARQAVFAFKGDVYLGLDAYTLDSAKIGQMNDKLRILSGLYGLLKPLDLIQPYRLEMGTSLKIGRKPNLYKYWDDKITNAINEELAEGEPFINLASQEYFGVVKPQKLKTPVITPVFKDFVNGNLKVVSFHAKKARGMMVRYILDHNLDAAESLKTFNYGNYEYDDKASSEHEFVFIR</sequence>
<dbReference type="PANTHER" id="PTHR30283:SF4">
    <property type="entry name" value="PEROXIDE STRESS RESISTANCE PROTEIN YAAA"/>
    <property type="match status" value="1"/>
</dbReference>
<comment type="similarity">
    <text evidence="1">Belongs to the UPF0246 family.</text>
</comment>
<dbReference type="PANTHER" id="PTHR30283">
    <property type="entry name" value="PEROXIDE STRESS RESPONSE PROTEIN YAAA"/>
    <property type="match status" value="1"/>
</dbReference>
<keyword evidence="3" id="KW-1185">Reference proteome</keyword>
<comment type="caution">
    <text evidence="2">The sequence shown here is derived from an EMBL/GenBank/DDBJ whole genome shotgun (WGS) entry which is preliminary data.</text>
</comment>
<evidence type="ECO:0000313" key="2">
    <source>
        <dbReference type="EMBL" id="MFC3812709.1"/>
    </source>
</evidence>
<dbReference type="HAMAP" id="MF_00652">
    <property type="entry name" value="UPF0246"/>
    <property type="match status" value="1"/>
</dbReference>
<proteinExistence type="inferred from homology"/>
<accession>A0ABV7YZH0</accession>
<gene>
    <name evidence="2" type="primary">yaaA</name>
    <name evidence="2" type="ORF">ACFOOI_18750</name>
</gene>
<dbReference type="RefSeq" id="WP_379839602.1">
    <property type="nucleotide sequence ID" value="NZ_JBHRYQ010000001.1"/>
</dbReference>
<dbReference type="Proteomes" id="UP001595616">
    <property type="component" value="Unassembled WGS sequence"/>
</dbReference>
<dbReference type="EMBL" id="JBHRYQ010000001">
    <property type="protein sequence ID" value="MFC3812709.1"/>
    <property type="molecule type" value="Genomic_DNA"/>
</dbReference>
<evidence type="ECO:0000256" key="1">
    <source>
        <dbReference type="HAMAP-Rule" id="MF_00652"/>
    </source>
</evidence>